<dbReference type="GO" id="GO:0016787">
    <property type="term" value="F:hydrolase activity"/>
    <property type="evidence" value="ECO:0007669"/>
    <property type="project" value="UniProtKB-KW"/>
</dbReference>
<dbReference type="Gene3D" id="3.30.70.100">
    <property type="match status" value="1"/>
</dbReference>
<name>A0ABS3Z5M6_9BACT</name>
<dbReference type="SUPFAM" id="SSF54909">
    <property type="entry name" value="Dimeric alpha+beta barrel"/>
    <property type="match status" value="1"/>
</dbReference>
<reference evidence="2 3" key="1">
    <citation type="submission" date="2021-03" db="EMBL/GenBank/DDBJ databases">
        <title>Assistant Professor.</title>
        <authorList>
            <person name="Huq M.A."/>
        </authorList>
    </citation>
    <scope>NUCLEOTIDE SEQUENCE [LARGE SCALE GENOMIC DNA]</scope>
    <source>
        <strain evidence="2 3">MAH-29</strain>
    </source>
</reference>
<dbReference type="Pfam" id="PF03992">
    <property type="entry name" value="ABM"/>
    <property type="match status" value="1"/>
</dbReference>
<dbReference type="InterPro" id="IPR029058">
    <property type="entry name" value="AB_hydrolase_fold"/>
</dbReference>
<evidence type="ECO:0000259" key="1">
    <source>
        <dbReference type="PROSITE" id="PS51725"/>
    </source>
</evidence>
<dbReference type="RefSeq" id="WP_209145074.1">
    <property type="nucleotide sequence ID" value="NZ_JAGHKO010000024.1"/>
</dbReference>
<dbReference type="PANTHER" id="PTHR37811">
    <property type="entry name" value="BLL5343 PROTEIN"/>
    <property type="match status" value="1"/>
</dbReference>
<keyword evidence="3" id="KW-1185">Reference proteome</keyword>
<feature type="domain" description="ABM" evidence="1">
    <location>
        <begin position="321"/>
        <end position="411"/>
    </location>
</feature>
<gene>
    <name evidence="2" type="ORF">J7I42_34615</name>
</gene>
<dbReference type="Pfam" id="PF12146">
    <property type="entry name" value="Hydrolase_4"/>
    <property type="match status" value="1"/>
</dbReference>
<dbReference type="InterPro" id="IPR022742">
    <property type="entry name" value="Hydrolase_4"/>
</dbReference>
<dbReference type="Gene3D" id="3.40.50.1820">
    <property type="entry name" value="alpha/beta hydrolase"/>
    <property type="match status" value="1"/>
</dbReference>
<organism evidence="2 3">
    <name type="scientific">Niastella soli</name>
    <dbReference type="NCBI Taxonomy" id="2821487"/>
    <lineage>
        <taxon>Bacteria</taxon>
        <taxon>Pseudomonadati</taxon>
        <taxon>Bacteroidota</taxon>
        <taxon>Chitinophagia</taxon>
        <taxon>Chitinophagales</taxon>
        <taxon>Chitinophagaceae</taxon>
        <taxon>Niastella</taxon>
    </lineage>
</organism>
<dbReference type="InterPro" id="IPR052936">
    <property type="entry name" value="Jasmonate_Hydroxylase-like"/>
</dbReference>
<protein>
    <submittedName>
        <fullName evidence="2">Alpha/beta fold hydrolase</fullName>
    </submittedName>
</protein>
<dbReference type="SUPFAM" id="SSF53474">
    <property type="entry name" value="alpha/beta-Hydrolases"/>
    <property type="match status" value="1"/>
</dbReference>
<dbReference type="PROSITE" id="PS51725">
    <property type="entry name" value="ABM"/>
    <property type="match status" value="1"/>
</dbReference>
<evidence type="ECO:0000313" key="3">
    <source>
        <dbReference type="Proteomes" id="UP000677244"/>
    </source>
</evidence>
<dbReference type="InterPro" id="IPR011008">
    <property type="entry name" value="Dimeric_a/b-barrel"/>
</dbReference>
<dbReference type="Proteomes" id="UP000677244">
    <property type="component" value="Unassembled WGS sequence"/>
</dbReference>
<keyword evidence="2" id="KW-0378">Hydrolase</keyword>
<accession>A0ABS3Z5M6</accession>
<comment type="caution">
    <text evidence="2">The sequence shown here is derived from an EMBL/GenBank/DDBJ whole genome shotgun (WGS) entry which is preliminary data.</text>
</comment>
<dbReference type="PANTHER" id="PTHR37811:SF2">
    <property type="entry name" value="ABM DOMAIN-CONTAINING PROTEIN"/>
    <property type="match status" value="1"/>
</dbReference>
<dbReference type="InterPro" id="IPR007138">
    <property type="entry name" value="ABM_dom"/>
</dbReference>
<proteinExistence type="predicted"/>
<sequence>MNKTEILKTESRIPGLHLAITHKGPAITSTDYPVLFLHGSSFPSALAFDFKMDNYSWMDNLAENGYDVYALDFLGYGHSDRYPEMLHRSAIGVPVGSALDLYNDVDKAVNFIVQKTGKNKVYLIAHSWGGSVAALYATKFPDKLARLVLFAPITARQETTVAEKVQGSYETMTPAQRIYGMKSLTPDGQECQLQKEVFETWGGEWLQSDPLVRIFKTDSVCFPSGPVQDIVELLHGRAYYNPAEIKAPTLIIRGEWDEYPSNADGESLFRSLENAAEKKYVVLARGTHVMHLEKNRLQLYDEVLRFLQYKKNVQANNSHAIAVIFEVIPADSTRKQEYLNIAASLKPELEKINGFLSIERFQSIYHPEKILSLSFWTDENAIQQWRNLEVHRNAQLKGREYIFNDYHLRIAQVIRDYGKFDRKEAPADSRSFHAGRK</sequence>
<dbReference type="EMBL" id="JAGHKO010000024">
    <property type="protein sequence ID" value="MBO9205475.1"/>
    <property type="molecule type" value="Genomic_DNA"/>
</dbReference>
<evidence type="ECO:0000313" key="2">
    <source>
        <dbReference type="EMBL" id="MBO9205475.1"/>
    </source>
</evidence>